<dbReference type="STRING" id="981085.W9RXA5"/>
<feature type="domain" description="C2" evidence="1">
    <location>
        <begin position="1"/>
        <end position="68"/>
    </location>
</feature>
<dbReference type="GO" id="GO:0004435">
    <property type="term" value="F:phosphatidylinositol-4,5-bisphosphate phospholipase C activity"/>
    <property type="evidence" value="ECO:0007669"/>
    <property type="project" value="TreeGrafter"/>
</dbReference>
<dbReference type="PANTHER" id="PTHR10336">
    <property type="entry name" value="PHOSPHOINOSITIDE-SPECIFIC PHOSPHOLIPASE C FAMILY PROTEIN"/>
    <property type="match status" value="1"/>
</dbReference>
<dbReference type="PANTHER" id="PTHR10336:SF105">
    <property type="entry name" value="PHOSPHOINOSITIDE PHOSPHOLIPASE C 1"/>
    <property type="match status" value="1"/>
</dbReference>
<dbReference type="Proteomes" id="UP000030645">
    <property type="component" value="Unassembled WGS sequence"/>
</dbReference>
<dbReference type="EMBL" id="KE345330">
    <property type="protein sequence ID" value="EXC01427.1"/>
    <property type="molecule type" value="Genomic_DNA"/>
</dbReference>
<name>W9RXA5_9ROSA</name>
<dbReference type="SUPFAM" id="SSF49562">
    <property type="entry name" value="C2 domain (Calcium/lipid-binding domain, CaLB)"/>
    <property type="match status" value="1"/>
</dbReference>
<dbReference type="AlphaFoldDB" id="W9RXA5"/>
<evidence type="ECO:0000313" key="3">
    <source>
        <dbReference type="Proteomes" id="UP000030645"/>
    </source>
</evidence>
<dbReference type="PROSITE" id="PS50004">
    <property type="entry name" value="C2"/>
    <property type="match status" value="1"/>
</dbReference>
<dbReference type="Gene3D" id="2.60.40.150">
    <property type="entry name" value="C2 domain"/>
    <property type="match status" value="1"/>
</dbReference>
<dbReference type="InterPro" id="IPR001192">
    <property type="entry name" value="PI-PLC_fam"/>
</dbReference>
<evidence type="ECO:0000259" key="1">
    <source>
        <dbReference type="PROSITE" id="PS50004"/>
    </source>
</evidence>
<accession>W9RXA5</accession>
<dbReference type="GO" id="GO:0051209">
    <property type="term" value="P:release of sequestered calcium ion into cytosol"/>
    <property type="evidence" value="ECO:0007669"/>
    <property type="project" value="TreeGrafter"/>
</dbReference>
<dbReference type="Pfam" id="PF00168">
    <property type="entry name" value="C2"/>
    <property type="match status" value="1"/>
</dbReference>
<proteinExistence type="predicted"/>
<dbReference type="GO" id="GO:0048015">
    <property type="term" value="P:phosphatidylinositol-mediated signaling"/>
    <property type="evidence" value="ECO:0007669"/>
    <property type="project" value="TreeGrafter"/>
</dbReference>
<sequence length="122" mass="14678">MRKIKAVEDEWTPMWNEEFELPLTILKLALLRVEALNYDTSKNPNFGGQTCLLISELKIGIRYVPLNDRKRDKYKNRKLAFSDIDRRESFDDISEEKEENYKEVYEENDLRETEWICLKRGK</sequence>
<evidence type="ECO:0000313" key="2">
    <source>
        <dbReference type="EMBL" id="EXC01427.1"/>
    </source>
</evidence>
<organism evidence="2 3">
    <name type="scientific">Morus notabilis</name>
    <dbReference type="NCBI Taxonomy" id="981085"/>
    <lineage>
        <taxon>Eukaryota</taxon>
        <taxon>Viridiplantae</taxon>
        <taxon>Streptophyta</taxon>
        <taxon>Embryophyta</taxon>
        <taxon>Tracheophyta</taxon>
        <taxon>Spermatophyta</taxon>
        <taxon>Magnoliopsida</taxon>
        <taxon>eudicotyledons</taxon>
        <taxon>Gunneridae</taxon>
        <taxon>Pentapetalae</taxon>
        <taxon>rosids</taxon>
        <taxon>fabids</taxon>
        <taxon>Rosales</taxon>
        <taxon>Moraceae</taxon>
        <taxon>Moreae</taxon>
        <taxon>Morus</taxon>
    </lineage>
</organism>
<dbReference type="InterPro" id="IPR035892">
    <property type="entry name" value="C2_domain_sf"/>
</dbReference>
<reference evidence="3" key="1">
    <citation type="submission" date="2013-01" db="EMBL/GenBank/DDBJ databases">
        <title>Draft Genome Sequence of a Mulberry Tree, Morus notabilis C.K. Schneid.</title>
        <authorList>
            <person name="He N."/>
            <person name="Zhao S."/>
        </authorList>
    </citation>
    <scope>NUCLEOTIDE SEQUENCE</scope>
</reference>
<dbReference type="eggNOG" id="KOG0169">
    <property type="taxonomic scope" value="Eukaryota"/>
</dbReference>
<dbReference type="InterPro" id="IPR000008">
    <property type="entry name" value="C2_dom"/>
</dbReference>
<keyword evidence="3" id="KW-1185">Reference proteome</keyword>
<gene>
    <name evidence="2" type="ORF">L484_021998</name>
</gene>
<dbReference type="GO" id="GO:0005886">
    <property type="term" value="C:plasma membrane"/>
    <property type="evidence" value="ECO:0007669"/>
    <property type="project" value="TreeGrafter"/>
</dbReference>
<protein>
    <recommendedName>
        <fullName evidence="1">C2 domain-containing protein</fullName>
    </recommendedName>
</protein>